<dbReference type="InterPro" id="IPR051348">
    <property type="entry name" value="U-box_ubiquitin_ligases"/>
</dbReference>
<proteinExistence type="inferred from homology"/>
<evidence type="ECO:0000256" key="10">
    <source>
        <dbReference type="PROSITE-ProRule" id="PRU10141"/>
    </source>
</evidence>
<evidence type="ECO:0000256" key="6">
    <source>
        <dbReference type="ARBA" id="ARBA00022741"/>
    </source>
</evidence>
<dbReference type="Gene3D" id="3.30.40.10">
    <property type="entry name" value="Zinc/RING finger domain, C3HC4 (zinc finger)"/>
    <property type="match status" value="1"/>
</dbReference>
<feature type="binding site" evidence="10">
    <location>
        <position position="120"/>
    </location>
    <ligand>
        <name>ATP</name>
        <dbReference type="ChEBI" id="CHEBI:30616"/>
    </ligand>
</feature>
<evidence type="ECO:0000256" key="12">
    <source>
        <dbReference type="SAM" id="Coils"/>
    </source>
</evidence>
<evidence type="ECO:0000259" key="14">
    <source>
        <dbReference type="PROSITE" id="PS51698"/>
    </source>
</evidence>
<dbReference type="EC" id="2.3.2.27" evidence="3"/>
<dbReference type="PANTHER" id="PTHR45647">
    <property type="entry name" value="OS02G0152300 PROTEIN"/>
    <property type="match status" value="1"/>
</dbReference>
<dbReference type="Gene3D" id="3.30.200.20">
    <property type="entry name" value="Phosphorylase Kinase, domain 1"/>
    <property type="match status" value="1"/>
</dbReference>
<keyword evidence="6 10" id="KW-0547">Nucleotide-binding</keyword>
<evidence type="ECO:0000259" key="13">
    <source>
        <dbReference type="PROSITE" id="PS50011"/>
    </source>
</evidence>
<dbReference type="Gene3D" id="1.10.510.10">
    <property type="entry name" value="Transferase(Phosphotransferase) domain 1"/>
    <property type="match status" value="1"/>
</dbReference>
<evidence type="ECO:0000256" key="11">
    <source>
        <dbReference type="RuleBase" id="RU000304"/>
    </source>
</evidence>
<dbReference type="CDD" id="cd16655">
    <property type="entry name" value="RING-Ubox_WDSUB1-like"/>
    <property type="match status" value="1"/>
</dbReference>
<keyword evidence="9 10" id="KW-0067">ATP-binding</keyword>
<dbReference type="Pfam" id="PF07714">
    <property type="entry name" value="PK_Tyr_Ser-Thr"/>
    <property type="match status" value="1"/>
</dbReference>
<evidence type="ECO:0000256" key="3">
    <source>
        <dbReference type="ARBA" id="ARBA00012483"/>
    </source>
</evidence>
<evidence type="ECO:0000256" key="7">
    <source>
        <dbReference type="ARBA" id="ARBA00022777"/>
    </source>
</evidence>
<dbReference type="Pfam" id="PF04564">
    <property type="entry name" value="U-box"/>
    <property type="match status" value="1"/>
</dbReference>
<accession>A0A7I8K7E4</accession>
<dbReference type="OrthoDB" id="10064100at2759"/>
<protein>
    <recommendedName>
        <fullName evidence="3">RING-type E3 ubiquitin transferase</fullName>
        <ecNumber evidence="3">2.3.2.27</ecNumber>
    </recommendedName>
</protein>
<sequence>MEEKEKLREISSQEEEARKLMRELKQKREAAEREARYVRECAEREAVQRRDAENDAVRVAEEKQRLEQQLLLGSDWRYRLFEWEEVLAATSSLSDERRIGSGANGTVYVGTLRHMKVAVKVLHSNETHRTKQFKQELEVLGTIRHPHLLLLLGACPDQGCLVYEYMEKGSLDDRLQQRRQGEPPLRWSDRFRIAWEVASALVFLHNARPKPIVHRDLKPANILLDRNLVSKIGDVGLSTLLPWSSSSGGASVPWKKTAPVGTLCYIDPEYQRSGVVSLKSDVYALGVVLLQLVTGRAPLGLSPAVEAAVEEDRLAEVLDPSAGRWPPEDTRELVLIALHCSKLKQADRPDLQGHVLPVLQRLLKSSVVDDDARNSLLRRVPSATPPSHFFCPILKEVMEDPCVAPDGYTYDRRAIEIWLSMNHKSPMTDAPLLSKTLIPNHAILSAINEWKSRDE</sequence>
<dbReference type="GO" id="GO:0016567">
    <property type="term" value="P:protein ubiquitination"/>
    <property type="evidence" value="ECO:0007669"/>
    <property type="project" value="UniProtKB-UniPathway"/>
</dbReference>
<dbReference type="InterPro" id="IPR011009">
    <property type="entry name" value="Kinase-like_dom_sf"/>
</dbReference>
<comment type="catalytic activity">
    <reaction evidence="1">
        <text>S-ubiquitinyl-[E2 ubiquitin-conjugating enzyme]-L-cysteine + [acceptor protein]-L-lysine = [E2 ubiquitin-conjugating enzyme]-L-cysteine + N(6)-ubiquitinyl-[acceptor protein]-L-lysine.</text>
        <dbReference type="EC" id="2.3.2.27"/>
    </reaction>
</comment>
<evidence type="ECO:0000256" key="5">
    <source>
        <dbReference type="ARBA" id="ARBA00022679"/>
    </source>
</evidence>
<dbReference type="PANTHER" id="PTHR45647:SF15">
    <property type="entry name" value="U-BOX DOMAIN-CONTAINING PROTEIN 35"/>
    <property type="match status" value="1"/>
</dbReference>
<dbReference type="SUPFAM" id="SSF57850">
    <property type="entry name" value="RING/U-box"/>
    <property type="match status" value="1"/>
</dbReference>
<keyword evidence="4 11" id="KW-0723">Serine/threonine-protein kinase</keyword>
<dbReference type="SUPFAM" id="SSF56112">
    <property type="entry name" value="Protein kinase-like (PK-like)"/>
    <property type="match status" value="1"/>
</dbReference>
<feature type="domain" description="U-box" evidence="14">
    <location>
        <begin position="384"/>
        <end position="455"/>
    </location>
</feature>
<dbReference type="GO" id="GO:0005524">
    <property type="term" value="F:ATP binding"/>
    <property type="evidence" value="ECO:0007669"/>
    <property type="project" value="UniProtKB-UniRule"/>
</dbReference>
<reference evidence="15" key="1">
    <citation type="submission" date="2020-02" db="EMBL/GenBank/DDBJ databases">
        <authorList>
            <person name="Scholz U."/>
            <person name="Mascher M."/>
            <person name="Fiebig A."/>
        </authorList>
    </citation>
    <scope>NUCLEOTIDE SEQUENCE</scope>
</reference>
<dbReference type="SMART" id="SM00220">
    <property type="entry name" value="S_TKc"/>
    <property type="match status" value="1"/>
</dbReference>
<name>A0A7I8K7E4_SPIIN</name>
<dbReference type="EMBL" id="LR746266">
    <property type="protein sequence ID" value="CAA7393042.1"/>
    <property type="molecule type" value="Genomic_DNA"/>
</dbReference>
<evidence type="ECO:0000256" key="1">
    <source>
        <dbReference type="ARBA" id="ARBA00000900"/>
    </source>
</evidence>
<dbReference type="SMART" id="SM00504">
    <property type="entry name" value="Ubox"/>
    <property type="match status" value="1"/>
</dbReference>
<evidence type="ECO:0000256" key="2">
    <source>
        <dbReference type="ARBA" id="ARBA00004906"/>
    </source>
</evidence>
<keyword evidence="7" id="KW-0418">Kinase</keyword>
<keyword evidence="12" id="KW-0175">Coiled coil</keyword>
<gene>
    <name evidence="15" type="ORF">SI8410_03003853</name>
</gene>
<evidence type="ECO:0000313" key="15">
    <source>
        <dbReference type="EMBL" id="CAA7393042.1"/>
    </source>
</evidence>
<evidence type="ECO:0000256" key="9">
    <source>
        <dbReference type="ARBA" id="ARBA00022840"/>
    </source>
</evidence>
<dbReference type="GO" id="GO:0061630">
    <property type="term" value="F:ubiquitin protein ligase activity"/>
    <property type="evidence" value="ECO:0007669"/>
    <property type="project" value="UniProtKB-EC"/>
</dbReference>
<dbReference type="Proteomes" id="UP000663760">
    <property type="component" value="Chromosome 3"/>
</dbReference>
<feature type="domain" description="Protein kinase" evidence="13">
    <location>
        <begin position="93"/>
        <end position="363"/>
    </location>
</feature>
<dbReference type="PROSITE" id="PS50011">
    <property type="entry name" value="PROTEIN_KINASE_DOM"/>
    <property type="match status" value="1"/>
</dbReference>
<evidence type="ECO:0000256" key="4">
    <source>
        <dbReference type="ARBA" id="ARBA00022527"/>
    </source>
</evidence>
<evidence type="ECO:0000313" key="16">
    <source>
        <dbReference type="Proteomes" id="UP000663760"/>
    </source>
</evidence>
<dbReference type="AlphaFoldDB" id="A0A7I8K7E4"/>
<dbReference type="PROSITE" id="PS00108">
    <property type="entry name" value="PROTEIN_KINASE_ST"/>
    <property type="match status" value="1"/>
</dbReference>
<evidence type="ECO:0000256" key="8">
    <source>
        <dbReference type="ARBA" id="ARBA00022786"/>
    </source>
</evidence>
<dbReference type="InterPro" id="IPR001245">
    <property type="entry name" value="Ser-Thr/Tyr_kinase_cat_dom"/>
</dbReference>
<feature type="coiled-coil region" evidence="12">
    <location>
        <begin position="3"/>
        <end position="69"/>
    </location>
</feature>
<dbReference type="InterPro" id="IPR000719">
    <property type="entry name" value="Prot_kinase_dom"/>
</dbReference>
<dbReference type="InterPro" id="IPR017441">
    <property type="entry name" value="Protein_kinase_ATP_BS"/>
</dbReference>
<dbReference type="UniPathway" id="UPA00143"/>
<dbReference type="InterPro" id="IPR008271">
    <property type="entry name" value="Ser/Thr_kinase_AS"/>
</dbReference>
<comment type="pathway">
    <text evidence="2">Protein modification; protein ubiquitination.</text>
</comment>
<dbReference type="InterPro" id="IPR003613">
    <property type="entry name" value="Ubox_domain"/>
</dbReference>
<dbReference type="GO" id="GO:0004674">
    <property type="term" value="F:protein serine/threonine kinase activity"/>
    <property type="evidence" value="ECO:0007669"/>
    <property type="project" value="UniProtKB-KW"/>
</dbReference>
<dbReference type="PROSITE" id="PS51698">
    <property type="entry name" value="U_BOX"/>
    <property type="match status" value="1"/>
</dbReference>
<dbReference type="PROSITE" id="PS00107">
    <property type="entry name" value="PROTEIN_KINASE_ATP"/>
    <property type="match status" value="1"/>
</dbReference>
<keyword evidence="8" id="KW-0833">Ubl conjugation pathway</keyword>
<organism evidence="15 16">
    <name type="scientific">Spirodela intermedia</name>
    <name type="common">Intermediate duckweed</name>
    <dbReference type="NCBI Taxonomy" id="51605"/>
    <lineage>
        <taxon>Eukaryota</taxon>
        <taxon>Viridiplantae</taxon>
        <taxon>Streptophyta</taxon>
        <taxon>Embryophyta</taxon>
        <taxon>Tracheophyta</taxon>
        <taxon>Spermatophyta</taxon>
        <taxon>Magnoliopsida</taxon>
        <taxon>Liliopsida</taxon>
        <taxon>Araceae</taxon>
        <taxon>Lemnoideae</taxon>
        <taxon>Spirodela</taxon>
    </lineage>
</organism>
<keyword evidence="16" id="KW-1185">Reference proteome</keyword>
<keyword evidence="5" id="KW-0808">Transferase</keyword>
<comment type="similarity">
    <text evidence="11">Belongs to the protein kinase superfamily.</text>
</comment>
<dbReference type="InterPro" id="IPR013083">
    <property type="entry name" value="Znf_RING/FYVE/PHD"/>
</dbReference>